<evidence type="ECO:0000259" key="5">
    <source>
        <dbReference type="SMART" id="SM00642"/>
    </source>
</evidence>
<dbReference type="SUPFAM" id="SSF51445">
    <property type="entry name" value="(Trans)glycosidases"/>
    <property type="match status" value="1"/>
</dbReference>
<dbReference type="Proteomes" id="UP001178662">
    <property type="component" value="Chromosome"/>
</dbReference>
<keyword evidence="3" id="KW-0326">Glycosidase</keyword>
<dbReference type="AlphaFoldDB" id="A0AA95EYL2"/>
<proteinExistence type="inferred from homology"/>
<protein>
    <submittedName>
        <fullName evidence="6">Alpha-amylase family glycosyl hydrolase</fullName>
    </submittedName>
</protein>
<feature type="domain" description="Glycosyl hydrolase family 13 catalytic" evidence="5">
    <location>
        <begin position="57"/>
        <end position="429"/>
    </location>
</feature>
<dbReference type="PROSITE" id="PS51257">
    <property type="entry name" value="PROKAR_LIPOPROTEIN"/>
    <property type="match status" value="1"/>
</dbReference>
<dbReference type="Pfam" id="PF23915">
    <property type="entry name" value="SusG_C"/>
    <property type="match status" value="1"/>
</dbReference>
<dbReference type="InterPro" id="IPR017853">
    <property type="entry name" value="GH"/>
</dbReference>
<dbReference type="InterPro" id="IPR013780">
    <property type="entry name" value="Glyco_hydro_b"/>
</dbReference>
<accession>A0AA95EYL2</accession>
<keyword evidence="4" id="KW-0732">Signal</keyword>
<dbReference type="GO" id="GO:0009313">
    <property type="term" value="P:oligosaccharide catabolic process"/>
    <property type="evidence" value="ECO:0007669"/>
    <property type="project" value="TreeGrafter"/>
</dbReference>
<feature type="chain" id="PRO_5041634543" evidence="4">
    <location>
        <begin position="25"/>
        <end position="541"/>
    </location>
</feature>
<gene>
    <name evidence="6" type="ORF">P0Y55_04270</name>
</gene>
<comment type="similarity">
    <text evidence="1">Belongs to the glycosyl hydrolase 13 family.</text>
</comment>
<dbReference type="CDD" id="cd11316">
    <property type="entry name" value="AmyAc_bac2_AmyA"/>
    <property type="match status" value="1"/>
</dbReference>
<dbReference type="Pfam" id="PF00128">
    <property type="entry name" value="Alpha-amylase"/>
    <property type="match status" value="1"/>
</dbReference>
<keyword evidence="2 6" id="KW-0378">Hydrolase</keyword>
<dbReference type="InterPro" id="IPR045857">
    <property type="entry name" value="O16G_dom_2"/>
</dbReference>
<dbReference type="PANTHER" id="PTHR10357:SF179">
    <property type="entry name" value="NEUTRAL AND BASIC AMINO ACID TRANSPORT PROTEIN RBAT"/>
    <property type="match status" value="1"/>
</dbReference>
<reference evidence="6" key="1">
    <citation type="submission" date="2023-03" db="EMBL/GenBank/DDBJ databases">
        <title>Andean soil-derived lignocellulolytic bacterial consortium as a source of novel taxa and putative plastic-active enzymes.</title>
        <authorList>
            <person name="Diaz-Garcia L."/>
            <person name="Chuvochina M."/>
            <person name="Feuerriegel G."/>
            <person name="Bunk B."/>
            <person name="Sproer C."/>
            <person name="Streit W.R."/>
            <person name="Rodriguez L.M."/>
            <person name="Overmann J."/>
            <person name="Jimenez D.J."/>
        </authorList>
    </citation>
    <scope>NUCLEOTIDE SEQUENCE</scope>
    <source>
        <strain evidence="6">MAG 2441</strain>
    </source>
</reference>
<evidence type="ECO:0000313" key="7">
    <source>
        <dbReference type="Proteomes" id="UP001178662"/>
    </source>
</evidence>
<dbReference type="InterPro" id="IPR056300">
    <property type="entry name" value="SusG-like_C"/>
</dbReference>
<dbReference type="Gene3D" id="3.20.20.80">
    <property type="entry name" value="Glycosidases"/>
    <property type="match status" value="1"/>
</dbReference>
<dbReference type="InterPro" id="IPR006047">
    <property type="entry name" value="GH13_cat_dom"/>
</dbReference>
<evidence type="ECO:0000313" key="6">
    <source>
        <dbReference type="EMBL" id="WEK55286.1"/>
    </source>
</evidence>
<dbReference type="PANTHER" id="PTHR10357">
    <property type="entry name" value="ALPHA-AMYLASE FAMILY MEMBER"/>
    <property type="match status" value="1"/>
</dbReference>
<dbReference type="Gene3D" id="2.60.40.1180">
    <property type="entry name" value="Golgi alpha-mannosidase II"/>
    <property type="match status" value="1"/>
</dbReference>
<dbReference type="GO" id="GO:0004556">
    <property type="term" value="F:alpha-amylase activity"/>
    <property type="evidence" value="ECO:0007669"/>
    <property type="project" value="TreeGrafter"/>
</dbReference>
<evidence type="ECO:0000256" key="3">
    <source>
        <dbReference type="ARBA" id="ARBA00023295"/>
    </source>
</evidence>
<evidence type="ECO:0000256" key="2">
    <source>
        <dbReference type="ARBA" id="ARBA00022801"/>
    </source>
</evidence>
<dbReference type="SMART" id="SM00642">
    <property type="entry name" value="Aamy"/>
    <property type="match status" value="1"/>
</dbReference>
<organism evidence="6 7">
    <name type="scientific">Candidatus Cohnella colombiensis</name>
    <dbReference type="NCBI Taxonomy" id="3121368"/>
    <lineage>
        <taxon>Bacteria</taxon>
        <taxon>Bacillati</taxon>
        <taxon>Bacillota</taxon>
        <taxon>Bacilli</taxon>
        <taxon>Bacillales</taxon>
        <taxon>Paenibacillaceae</taxon>
        <taxon>Cohnella</taxon>
    </lineage>
</organism>
<evidence type="ECO:0000256" key="1">
    <source>
        <dbReference type="ARBA" id="ARBA00008061"/>
    </source>
</evidence>
<name>A0AA95EYL2_9BACL</name>
<feature type="signal peptide" evidence="4">
    <location>
        <begin position="1"/>
        <end position="24"/>
    </location>
</feature>
<evidence type="ECO:0000256" key="4">
    <source>
        <dbReference type="SAM" id="SignalP"/>
    </source>
</evidence>
<sequence>MSKLRLLPVIVVVMILWLSACSSAPPAETTASQIATSSPQSSPSPQEAIGPSNVYYEIFVRSFADSNGDGIGDLNGITRQLDYLQSLGIEGIWLTPIQPSPSYHGYDVSDYYGINPDFGTLDDFKTLITEAHNRDIRIIMDLVINHTSTEHPWFIDSAQGKDSPYRDWYTWASHREKGATPTDGATGQEPWHPKGDDKYLGIFWSGMPDLNFDNADVRSEMIKIGQYWLKFGVDGFRLDAAKHIFGDFKSTIASKTVQNKNQVWWQEFRHGLNEVNPEAYLVGEVWDGAAVIAPYLDNALDSAFNFDLAGTLLSTASSEKATSIAFTLSRVHEFFGKSSNGQFIDAPFLSNHDQTRVMSAVKGNVNHAKTAAALLLTMPGKAFIYYGEELGMSGIKPDERLREPFPWSRDGGSIMETTWEPSMYRGDGEVSVQAEDESPDSLLNRYRQLISWRKQEVALRSGKIATYDSDNGSVLTYIRSADEQQLLVAHNLSGTSQSLTLSETDAQPIAFTKVALTTDNGAQLSEHILQLPPYTTAILKP</sequence>
<dbReference type="Gene3D" id="3.90.400.10">
    <property type="entry name" value="Oligo-1,6-glucosidase, Domain 2"/>
    <property type="match status" value="1"/>
</dbReference>
<dbReference type="EMBL" id="CP119317">
    <property type="protein sequence ID" value="WEK55286.1"/>
    <property type="molecule type" value="Genomic_DNA"/>
</dbReference>
<keyword evidence="7" id="KW-1185">Reference proteome</keyword>
<dbReference type="SUPFAM" id="SSF51011">
    <property type="entry name" value="Glycosyl hydrolase domain"/>
    <property type="match status" value="1"/>
</dbReference>